<protein>
    <submittedName>
        <fullName evidence="18">Penicillin-binding protein 2</fullName>
        <ecNumber evidence="18">3.4.16.4</ecNumber>
    </submittedName>
</protein>
<keyword evidence="3" id="KW-1003">Cell membrane</keyword>
<name>A0A7D4UBV3_9SPHI</name>
<dbReference type="GO" id="GO:0005886">
    <property type="term" value="C:plasma membrane"/>
    <property type="evidence" value="ECO:0007669"/>
    <property type="project" value="UniProtKB-SubCell"/>
</dbReference>
<keyword evidence="9" id="KW-0133">Cell shape</keyword>
<evidence type="ECO:0000256" key="15">
    <source>
        <dbReference type="SAM" id="Phobius"/>
    </source>
</evidence>
<keyword evidence="5 18" id="KW-0121">Carboxypeptidase</keyword>
<feature type="transmembrane region" description="Helical" evidence="15">
    <location>
        <begin position="9"/>
        <end position="28"/>
    </location>
</feature>
<dbReference type="RefSeq" id="WP_173413241.1">
    <property type="nucleotide sequence ID" value="NZ_CP054139.1"/>
</dbReference>
<evidence type="ECO:0000259" key="17">
    <source>
        <dbReference type="Pfam" id="PF03717"/>
    </source>
</evidence>
<keyword evidence="10" id="KW-0573">Peptidoglycan synthesis</keyword>
<gene>
    <name evidence="18" type="primary">mrdA</name>
    <name evidence="18" type="ORF">HQ865_01790</name>
</gene>
<dbReference type="KEGG" id="mmab:HQ865_01790"/>
<sequence>MNSFFARRYVITAIFVTVALILLGRLFYIQIIDDRYMLFAKNNVVRPVIVFPARGPILDRNKKVLVENQPVYDIMVTPKQVKPFDTLEFCKLIGIDIDGFHKRMDKAIKMSGYSRQSIFEGQLSAGLYASLQERMYEFPGFDIQLRSVRSYPDSIAAQFLGYIGEVNEARIKRSGGYYHQGDYVGISGVESAYENELRGTRGVQNLMVDNKGVSKGHFANGAYDTAAVAGERLISSLDSRIQKLGERLMANKVGSIVAIEPSTGEILCFVSSPTYNPNLLVGRQRSEHYTVLHDDPYSPFLIRPIQARYPPGSSFKPLSALIAMQEGVISPQTTYNCPGYYMAGNLKVKCFRGEVHGTVDLSKAIAESCNGYFDMVFEKLINIGGAKKTEESYNIWRDKVAKFGLGGKLDIDLPSENPGYLPKSTLYDKWYKKGYWRSSTIISLAIGQGELDATPLQLANIEATIANRGFFYKPHLIKGIGDKQIVKDEYTVKNYVGVDSAYFKPVIAGMQSVVEQGTAAGARIPGIVMCGKTGTAQKKHGTDNSVFVAFAPRDNPKIAIAVVVEDGGQGAAYAAPIASFIVEKYLRDSISSRPSGATPEYFFNKSVLPVIAGKSPAGKKPSTDSLKKAAADSAKKAKQGTVAAANKKQALLKQTAMLYKRRENE</sequence>
<evidence type="ECO:0000256" key="5">
    <source>
        <dbReference type="ARBA" id="ARBA00022645"/>
    </source>
</evidence>
<dbReference type="InterPro" id="IPR001460">
    <property type="entry name" value="PCN-bd_Tpept"/>
</dbReference>
<dbReference type="AlphaFoldDB" id="A0A7D4UBV3"/>
<accession>A0A7D4UBV3</accession>
<dbReference type="GO" id="GO:0071972">
    <property type="term" value="F:peptidoglycan L,D-transpeptidase activity"/>
    <property type="evidence" value="ECO:0007669"/>
    <property type="project" value="TreeGrafter"/>
</dbReference>
<keyword evidence="6" id="KW-0645">Protease</keyword>
<evidence type="ECO:0000256" key="11">
    <source>
        <dbReference type="ARBA" id="ARBA00022989"/>
    </source>
</evidence>
<evidence type="ECO:0000256" key="14">
    <source>
        <dbReference type="SAM" id="MobiDB-lite"/>
    </source>
</evidence>
<evidence type="ECO:0000259" key="16">
    <source>
        <dbReference type="Pfam" id="PF00905"/>
    </source>
</evidence>
<evidence type="ECO:0000313" key="18">
    <source>
        <dbReference type="EMBL" id="QKJ28539.1"/>
    </source>
</evidence>
<dbReference type="InterPro" id="IPR050515">
    <property type="entry name" value="Beta-lactam/transpept"/>
</dbReference>
<dbReference type="GO" id="GO:0071555">
    <property type="term" value="P:cell wall organization"/>
    <property type="evidence" value="ECO:0007669"/>
    <property type="project" value="UniProtKB-KW"/>
</dbReference>
<keyword evidence="4" id="KW-0997">Cell inner membrane</keyword>
<keyword evidence="19" id="KW-1185">Reference proteome</keyword>
<dbReference type="NCBIfam" id="TIGR03423">
    <property type="entry name" value="pbp2_mrdA"/>
    <property type="match status" value="1"/>
</dbReference>
<dbReference type="InterPro" id="IPR036138">
    <property type="entry name" value="PBP_dimer_sf"/>
</dbReference>
<dbReference type="PANTHER" id="PTHR30627:SF2">
    <property type="entry name" value="PEPTIDOGLYCAN D,D-TRANSPEPTIDASE MRDA"/>
    <property type="match status" value="1"/>
</dbReference>
<dbReference type="Proteomes" id="UP000505355">
    <property type="component" value="Chromosome"/>
</dbReference>
<evidence type="ECO:0000256" key="2">
    <source>
        <dbReference type="ARBA" id="ARBA00004236"/>
    </source>
</evidence>
<evidence type="ECO:0000256" key="10">
    <source>
        <dbReference type="ARBA" id="ARBA00022984"/>
    </source>
</evidence>
<evidence type="ECO:0000256" key="4">
    <source>
        <dbReference type="ARBA" id="ARBA00022519"/>
    </source>
</evidence>
<dbReference type="GO" id="GO:0008360">
    <property type="term" value="P:regulation of cell shape"/>
    <property type="evidence" value="ECO:0007669"/>
    <property type="project" value="UniProtKB-KW"/>
</dbReference>
<feature type="region of interest" description="Disordered" evidence="14">
    <location>
        <begin position="614"/>
        <end position="642"/>
    </location>
</feature>
<evidence type="ECO:0000256" key="3">
    <source>
        <dbReference type="ARBA" id="ARBA00022475"/>
    </source>
</evidence>
<evidence type="ECO:0000256" key="6">
    <source>
        <dbReference type="ARBA" id="ARBA00022670"/>
    </source>
</evidence>
<feature type="domain" description="Penicillin-binding protein transpeptidase" evidence="16">
    <location>
        <begin position="254"/>
        <end position="581"/>
    </location>
</feature>
<dbReference type="Pfam" id="PF03717">
    <property type="entry name" value="PBP_dimer"/>
    <property type="match status" value="1"/>
</dbReference>
<dbReference type="GO" id="GO:0008658">
    <property type="term" value="F:penicillin binding"/>
    <property type="evidence" value="ECO:0007669"/>
    <property type="project" value="InterPro"/>
</dbReference>
<dbReference type="FunFam" id="3.40.710.10:FF:000024">
    <property type="entry name" value="Penicillin-binding protein 2"/>
    <property type="match status" value="1"/>
</dbReference>
<keyword evidence="8 18" id="KW-0378">Hydrolase</keyword>
<dbReference type="EMBL" id="CP054139">
    <property type="protein sequence ID" value="QKJ28539.1"/>
    <property type="molecule type" value="Genomic_DNA"/>
</dbReference>
<dbReference type="Gene3D" id="3.90.1310.10">
    <property type="entry name" value="Penicillin-binding protein 2a (Domain 2)"/>
    <property type="match status" value="1"/>
</dbReference>
<dbReference type="Pfam" id="PF00905">
    <property type="entry name" value="Transpeptidase"/>
    <property type="match status" value="1"/>
</dbReference>
<evidence type="ECO:0000256" key="9">
    <source>
        <dbReference type="ARBA" id="ARBA00022960"/>
    </source>
</evidence>
<dbReference type="PANTHER" id="PTHR30627">
    <property type="entry name" value="PEPTIDOGLYCAN D,D-TRANSPEPTIDASE"/>
    <property type="match status" value="1"/>
</dbReference>
<keyword evidence="7 15" id="KW-0812">Transmembrane</keyword>
<evidence type="ECO:0000256" key="13">
    <source>
        <dbReference type="ARBA" id="ARBA00023316"/>
    </source>
</evidence>
<comment type="subcellular location">
    <subcellularLocation>
        <location evidence="2">Cell membrane</location>
    </subcellularLocation>
    <subcellularLocation>
        <location evidence="1">Membrane</location>
        <topology evidence="1">Single-pass membrane protein</topology>
    </subcellularLocation>
</comment>
<dbReference type="SUPFAM" id="SSF56519">
    <property type="entry name" value="Penicillin binding protein dimerisation domain"/>
    <property type="match status" value="1"/>
</dbReference>
<evidence type="ECO:0000256" key="8">
    <source>
        <dbReference type="ARBA" id="ARBA00022801"/>
    </source>
</evidence>
<reference evidence="18 19" key="1">
    <citation type="submission" date="2020-05" db="EMBL/GenBank/DDBJ databases">
        <title>Mucilaginibacter mali sp. nov.</title>
        <authorList>
            <person name="Kim H.S."/>
            <person name="Lee K.C."/>
            <person name="Suh M.K."/>
            <person name="Kim J.-S."/>
            <person name="Han K.-I."/>
            <person name="Eom M.K."/>
            <person name="Shin Y.K."/>
            <person name="Lee J.-S."/>
        </authorList>
    </citation>
    <scope>NUCLEOTIDE SEQUENCE [LARGE SCALE GENOMIC DNA]</scope>
    <source>
        <strain evidence="18 19">G2-14</strain>
    </source>
</reference>
<keyword evidence="13" id="KW-0961">Cell wall biogenesis/degradation</keyword>
<dbReference type="InterPro" id="IPR012338">
    <property type="entry name" value="Beta-lactam/transpept-like"/>
</dbReference>
<evidence type="ECO:0000256" key="1">
    <source>
        <dbReference type="ARBA" id="ARBA00004167"/>
    </source>
</evidence>
<dbReference type="GO" id="GO:0009252">
    <property type="term" value="P:peptidoglycan biosynthetic process"/>
    <property type="evidence" value="ECO:0007669"/>
    <property type="project" value="UniProtKB-KW"/>
</dbReference>
<evidence type="ECO:0000256" key="7">
    <source>
        <dbReference type="ARBA" id="ARBA00022692"/>
    </source>
</evidence>
<evidence type="ECO:0000313" key="19">
    <source>
        <dbReference type="Proteomes" id="UP000505355"/>
    </source>
</evidence>
<dbReference type="GO" id="GO:0006508">
    <property type="term" value="P:proteolysis"/>
    <property type="evidence" value="ECO:0007669"/>
    <property type="project" value="UniProtKB-KW"/>
</dbReference>
<proteinExistence type="predicted"/>
<dbReference type="Gene3D" id="3.30.1390.30">
    <property type="entry name" value="Penicillin-binding protein 2a, domain 3"/>
    <property type="match status" value="1"/>
</dbReference>
<dbReference type="InterPro" id="IPR005311">
    <property type="entry name" value="PBP_dimer"/>
</dbReference>
<keyword evidence="12 15" id="KW-0472">Membrane</keyword>
<dbReference type="InterPro" id="IPR017790">
    <property type="entry name" value="Penicillin-binding_protein_2"/>
</dbReference>
<feature type="compositionally biased region" description="Basic and acidic residues" evidence="14">
    <location>
        <begin position="621"/>
        <end position="635"/>
    </location>
</feature>
<dbReference type="EC" id="3.4.16.4" evidence="18"/>
<evidence type="ECO:0000256" key="12">
    <source>
        <dbReference type="ARBA" id="ARBA00023136"/>
    </source>
</evidence>
<organism evidence="18 19">
    <name type="scientific">Mucilaginibacter mali</name>
    <dbReference type="NCBI Taxonomy" id="2740462"/>
    <lineage>
        <taxon>Bacteria</taxon>
        <taxon>Pseudomonadati</taxon>
        <taxon>Bacteroidota</taxon>
        <taxon>Sphingobacteriia</taxon>
        <taxon>Sphingobacteriales</taxon>
        <taxon>Sphingobacteriaceae</taxon>
        <taxon>Mucilaginibacter</taxon>
    </lineage>
</organism>
<feature type="domain" description="Penicillin-binding protein dimerisation" evidence="17">
    <location>
        <begin position="52"/>
        <end position="213"/>
    </location>
</feature>
<dbReference type="GO" id="GO:0009002">
    <property type="term" value="F:serine-type D-Ala-D-Ala carboxypeptidase activity"/>
    <property type="evidence" value="ECO:0007669"/>
    <property type="project" value="UniProtKB-EC"/>
</dbReference>
<keyword evidence="11 15" id="KW-1133">Transmembrane helix</keyword>
<dbReference type="SUPFAM" id="SSF56601">
    <property type="entry name" value="beta-lactamase/transpeptidase-like"/>
    <property type="match status" value="1"/>
</dbReference>
<dbReference type="Gene3D" id="3.40.710.10">
    <property type="entry name" value="DD-peptidase/beta-lactamase superfamily"/>
    <property type="match status" value="1"/>
</dbReference>